<keyword evidence="8" id="KW-0442">Lipid degradation</keyword>
<dbReference type="Gene3D" id="1.25.40.20">
    <property type="entry name" value="Ankyrin repeat-containing domain"/>
    <property type="match status" value="2"/>
</dbReference>
<evidence type="ECO:0000256" key="8">
    <source>
        <dbReference type="PROSITE-ProRule" id="PRU01161"/>
    </source>
</evidence>
<evidence type="ECO:0000313" key="12">
    <source>
        <dbReference type="WBParaSite" id="TCONS_00015307.p1"/>
    </source>
</evidence>
<evidence type="ECO:0000259" key="10">
    <source>
        <dbReference type="PROSITE" id="PS51635"/>
    </source>
</evidence>
<protein>
    <recommendedName>
        <fullName evidence="1">phospholipase A2</fullName>
        <ecNumber evidence="1">3.1.1.4</ecNumber>
    </recommendedName>
</protein>
<feature type="short sequence motif" description="GXSXG" evidence="8">
    <location>
        <begin position="637"/>
        <end position="641"/>
    </location>
</feature>
<dbReference type="InterPro" id="IPR016035">
    <property type="entry name" value="Acyl_Trfase/lysoPLipase"/>
</dbReference>
<dbReference type="PROSITE" id="PS50088">
    <property type="entry name" value="ANK_REPEAT"/>
    <property type="match status" value="3"/>
</dbReference>
<dbReference type="GO" id="GO:0047499">
    <property type="term" value="F:calcium-independent phospholipase A2 activity"/>
    <property type="evidence" value="ECO:0007669"/>
    <property type="project" value="InterPro"/>
</dbReference>
<feature type="active site" description="Proton acceptor" evidence="8">
    <location>
        <position position="768"/>
    </location>
</feature>
<dbReference type="WBParaSite" id="TCONS_00015307.p1">
    <property type="protein sequence ID" value="TCONS_00015307.p1"/>
    <property type="gene ID" value="XLOC_009468"/>
</dbReference>
<keyword evidence="11" id="KW-1185">Reference proteome</keyword>
<dbReference type="Pfam" id="PF12796">
    <property type="entry name" value="Ank_2"/>
    <property type="match status" value="2"/>
</dbReference>
<feature type="repeat" description="ANK" evidence="7">
    <location>
        <begin position="448"/>
        <end position="480"/>
    </location>
</feature>
<evidence type="ECO:0000256" key="6">
    <source>
        <dbReference type="ARBA" id="ARBA00023422"/>
    </source>
</evidence>
<feature type="region of interest" description="Disordered" evidence="9">
    <location>
        <begin position="942"/>
        <end position="970"/>
    </location>
</feature>
<reference evidence="12" key="1">
    <citation type="submission" date="2024-02" db="UniProtKB">
        <authorList>
            <consortium name="WormBaseParasite"/>
        </authorList>
    </citation>
    <scope>IDENTIFICATION</scope>
</reference>
<dbReference type="SMART" id="SM00248">
    <property type="entry name" value="ANK"/>
    <property type="match status" value="8"/>
</dbReference>
<evidence type="ECO:0000256" key="1">
    <source>
        <dbReference type="ARBA" id="ARBA00013278"/>
    </source>
</evidence>
<dbReference type="GO" id="GO:0052816">
    <property type="term" value="F:long-chain fatty acyl-CoA hydrolase activity"/>
    <property type="evidence" value="ECO:0007669"/>
    <property type="project" value="TreeGrafter"/>
</dbReference>
<dbReference type="InterPro" id="IPR002110">
    <property type="entry name" value="Ankyrin_rpt"/>
</dbReference>
<dbReference type="InterPro" id="IPR002641">
    <property type="entry name" value="PNPLA_dom"/>
</dbReference>
<sequence>LFVRLIMSLRLQNEISVSYSVVAASTELNGITDTEGTKTPPSSPVLERNNSKPSLFSLANVAVKLNDLWTTAKDKLLGEDYWIPSDPCEVVYFPDELLLGHEIVYPDMLSNGKILALPPSLRVVQGTIKNEPSKPLHHVVYSYSLDGRVFKSLSLFRSQELEETLDFYRRCLECKILFKFLDKSKDCRKKIRDITTMFQVRPLWKVLHIAIACQRSDIFTPEGIDFLKTKNHDVKDFINVISLPEGQYPLMLAIQTNQPKIVKTLLEHGASVSQVDMNGNNALHYAALVSSNMIELLWEFEETKSIINSLNNDGFTPVLLAIRNANPICMTTLLRLGAELNPKGSGKNALFEAIASKGKGQDVIKSILEASPNLLHEVDESTGNTVIHIATHKNPLSNLLFLKAQEINLNILNKAGQAPIHIFTNRGDLGMIMCIASYNCNLNLPNGNGDTALHIAVSNRYLEVTRLLLSLGADANICNLHGDTPRHAAAKLNEKEILKSLIMCDAKRCPPTKSGCVSGCVNDKSMQVLLRNSSSSSRESLLNPKNNILDDKEKNNSSDIIDNNNFVLNKKQDVIYDALIKTLSEIEKDIQEGDSKYINVLTLDGGGIRGLLLIQTLIFIEKIMGESIAPYFDWCAGTSTGALIASGLAQGKTLKECQLIYLRLKDFIFDGWVRPYNTNHLETFIKKEVGEAILLNDLKWPRLMFPTVKADIFPVQLEIMRNYKLPLSEEENEKLGFKSTEDLYLWKALRRSSAAPTFFSCVDNKYIDGGIISNNPTLEMISEIEMWNNTNIILNKNENCVKIGCLLSVGTGVIPTVPLDPNNMEISANPVALSMAIKTLGVMLVEQVTATEGAPVDRSLSWCTSLNIPFFRLSAPLFKDIAMDTKDDLDLSKMMWDCIEYLNGKRNYIEKLCVLIKKIGPSYKRRHLFGIYEKTNCNNMATQTTTPELPDHAEPPLLNSYSDAKEVNTE</sequence>
<feature type="short sequence motif" description="GXGXXG" evidence="8">
    <location>
        <begin position="605"/>
        <end position="610"/>
    </location>
</feature>
<dbReference type="GO" id="GO:0005739">
    <property type="term" value="C:mitochondrion"/>
    <property type="evidence" value="ECO:0007669"/>
    <property type="project" value="TreeGrafter"/>
</dbReference>
<feature type="repeat" description="ANK" evidence="7">
    <location>
        <begin position="313"/>
        <end position="345"/>
    </location>
</feature>
<dbReference type="SUPFAM" id="SSF52151">
    <property type="entry name" value="FabD/lysophospholipase-like"/>
    <property type="match status" value="1"/>
</dbReference>
<keyword evidence="4 7" id="KW-0040">ANK repeat</keyword>
<dbReference type="PROSITE" id="PS50297">
    <property type="entry name" value="ANK_REP_REGION"/>
    <property type="match status" value="2"/>
</dbReference>
<organism evidence="11 12">
    <name type="scientific">Strongyloides stercoralis</name>
    <name type="common">Threadworm</name>
    <dbReference type="NCBI Taxonomy" id="6248"/>
    <lineage>
        <taxon>Eukaryota</taxon>
        <taxon>Metazoa</taxon>
        <taxon>Ecdysozoa</taxon>
        <taxon>Nematoda</taxon>
        <taxon>Chromadorea</taxon>
        <taxon>Rhabditida</taxon>
        <taxon>Tylenchina</taxon>
        <taxon>Panagrolaimomorpha</taxon>
        <taxon>Strongyloidoidea</taxon>
        <taxon>Strongyloididae</taxon>
        <taxon>Strongyloides</taxon>
    </lineage>
</organism>
<dbReference type="GO" id="GO:0016042">
    <property type="term" value="P:lipid catabolic process"/>
    <property type="evidence" value="ECO:0007669"/>
    <property type="project" value="UniProtKB-UniRule"/>
</dbReference>
<evidence type="ECO:0000313" key="11">
    <source>
        <dbReference type="Proteomes" id="UP000035681"/>
    </source>
</evidence>
<evidence type="ECO:0000256" key="5">
    <source>
        <dbReference type="ARBA" id="ARBA00023098"/>
    </source>
</evidence>
<dbReference type="Gene3D" id="3.40.1090.10">
    <property type="entry name" value="Cytosolic phospholipase A2 catalytic domain"/>
    <property type="match status" value="1"/>
</dbReference>
<keyword evidence="5 8" id="KW-0443">Lipid metabolism</keyword>
<dbReference type="PANTHER" id="PTHR24139">
    <property type="entry name" value="CALCIUM-INDEPENDENT PHOSPHOLIPASE A2"/>
    <property type="match status" value="1"/>
</dbReference>
<dbReference type="InterPro" id="IPR036770">
    <property type="entry name" value="Ankyrin_rpt-contain_sf"/>
</dbReference>
<dbReference type="PANTHER" id="PTHR24139:SF34">
    <property type="entry name" value="85_88 KDA CALCIUM-INDEPENDENT PHOSPHOLIPASE A2"/>
    <property type="match status" value="1"/>
</dbReference>
<dbReference type="AlphaFoldDB" id="A0AAF5DNN7"/>
<evidence type="ECO:0000256" key="7">
    <source>
        <dbReference type="PROSITE-ProRule" id="PRU00023"/>
    </source>
</evidence>
<keyword evidence="2" id="KW-0677">Repeat</keyword>
<feature type="short sequence motif" description="DGA/G" evidence="8">
    <location>
        <begin position="768"/>
        <end position="770"/>
    </location>
</feature>
<comment type="catalytic activity">
    <reaction evidence="6">
        <text>a 1,2-diacyl-sn-glycero-3-phosphocholine + H2O = a 1-acyl-sn-glycero-3-phosphocholine + a fatty acid + H(+)</text>
        <dbReference type="Rhea" id="RHEA:15801"/>
        <dbReference type="ChEBI" id="CHEBI:15377"/>
        <dbReference type="ChEBI" id="CHEBI:15378"/>
        <dbReference type="ChEBI" id="CHEBI:28868"/>
        <dbReference type="ChEBI" id="CHEBI:57643"/>
        <dbReference type="ChEBI" id="CHEBI:58168"/>
        <dbReference type="EC" id="3.1.1.4"/>
    </reaction>
    <physiologicalReaction direction="left-to-right" evidence="6">
        <dbReference type="Rhea" id="RHEA:15802"/>
    </physiologicalReaction>
</comment>
<dbReference type="EC" id="3.1.1.4" evidence="1"/>
<dbReference type="GO" id="GO:2000304">
    <property type="term" value="P:positive regulation of ceramide biosynthetic process"/>
    <property type="evidence" value="ECO:0007669"/>
    <property type="project" value="TreeGrafter"/>
</dbReference>
<accession>A0AAF5DNN7</accession>
<dbReference type="Pfam" id="PF01734">
    <property type="entry name" value="Patatin"/>
    <property type="match status" value="1"/>
</dbReference>
<dbReference type="InterPro" id="IPR047148">
    <property type="entry name" value="PLPL9"/>
</dbReference>
<name>A0AAF5DNN7_STRER</name>
<evidence type="ECO:0000256" key="3">
    <source>
        <dbReference type="ARBA" id="ARBA00022801"/>
    </source>
</evidence>
<evidence type="ECO:0000256" key="9">
    <source>
        <dbReference type="SAM" id="MobiDB-lite"/>
    </source>
</evidence>
<dbReference type="Proteomes" id="UP000035681">
    <property type="component" value="Unplaced"/>
</dbReference>
<feature type="repeat" description="ANK" evidence="7">
    <location>
        <begin position="245"/>
        <end position="277"/>
    </location>
</feature>
<keyword evidence="3 8" id="KW-0378">Hydrolase</keyword>
<dbReference type="SUPFAM" id="SSF48403">
    <property type="entry name" value="Ankyrin repeat"/>
    <property type="match status" value="1"/>
</dbReference>
<feature type="domain" description="PNPLA" evidence="10">
    <location>
        <begin position="601"/>
        <end position="781"/>
    </location>
</feature>
<evidence type="ECO:0000256" key="2">
    <source>
        <dbReference type="ARBA" id="ARBA00022737"/>
    </source>
</evidence>
<proteinExistence type="predicted"/>
<feature type="active site" description="Nucleophile" evidence="8">
    <location>
        <position position="639"/>
    </location>
</feature>
<dbReference type="PROSITE" id="PS51635">
    <property type="entry name" value="PNPLA"/>
    <property type="match status" value="1"/>
</dbReference>
<evidence type="ECO:0000256" key="4">
    <source>
        <dbReference type="ARBA" id="ARBA00023043"/>
    </source>
</evidence>